<comment type="caution">
    <text evidence="2">The sequence shown here is derived from an EMBL/GenBank/DDBJ whole genome shotgun (WGS) entry which is preliminary data.</text>
</comment>
<dbReference type="AlphaFoldDB" id="A0AAE0AXI7"/>
<dbReference type="Gene3D" id="1.10.441.10">
    <property type="entry name" value="Phosphomannose Isomerase, domain 2"/>
    <property type="match status" value="1"/>
</dbReference>
<gene>
    <name evidence="2" type="ORF">Dsin_005928</name>
</gene>
<evidence type="ECO:0000313" key="2">
    <source>
        <dbReference type="EMBL" id="KAK3226066.1"/>
    </source>
</evidence>
<keyword evidence="3" id="KW-1185">Reference proteome</keyword>
<accession>A0AAE0AXI7</accession>
<protein>
    <submittedName>
        <fullName evidence="2">Uncharacterized protein</fullName>
    </submittedName>
</protein>
<name>A0AAE0AXI7_9ROSI</name>
<organism evidence="2 3">
    <name type="scientific">Dipteronia sinensis</name>
    <dbReference type="NCBI Taxonomy" id="43782"/>
    <lineage>
        <taxon>Eukaryota</taxon>
        <taxon>Viridiplantae</taxon>
        <taxon>Streptophyta</taxon>
        <taxon>Embryophyta</taxon>
        <taxon>Tracheophyta</taxon>
        <taxon>Spermatophyta</taxon>
        <taxon>Magnoliopsida</taxon>
        <taxon>eudicotyledons</taxon>
        <taxon>Gunneridae</taxon>
        <taxon>Pentapetalae</taxon>
        <taxon>rosids</taxon>
        <taxon>malvids</taxon>
        <taxon>Sapindales</taxon>
        <taxon>Sapindaceae</taxon>
        <taxon>Hippocastanoideae</taxon>
        <taxon>Acereae</taxon>
        <taxon>Dipteronia</taxon>
    </lineage>
</organism>
<feature type="region of interest" description="Disordered" evidence="1">
    <location>
        <begin position="1"/>
        <end position="26"/>
    </location>
</feature>
<sequence length="90" mass="10072">MAKGHLATLPREDAWPSQGGTPPAPEMATRLLGVKRKFTEKEELVLRLQDQYTDDAGVIAAFLLNYVKRYVLGQLQIMLFLLGLPFDANL</sequence>
<evidence type="ECO:0000313" key="3">
    <source>
        <dbReference type="Proteomes" id="UP001281410"/>
    </source>
</evidence>
<dbReference type="Proteomes" id="UP001281410">
    <property type="component" value="Unassembled WGS sequence"/>
</dbReference>
<dbReference type="EMBL" id="JANJYJ010000002">
    <property type="protein sequence ID" value="KAK3226066.1"/>
    <property type="molecule type" value="Genomic_DNA"/>
</dbReference>
<evidence type="ECO:0000256" key="1">
    <source>
        <dbReference type="SAM" id="MobiDB-lite"/>
    </source>
</evidence>
<proteinExistence type="predicted"/>
<reference evidence="2" key="1">
    <citation type="journal article" date="2023" name="Plant J.">
        <title>Genome sequences and population genomics provide insights into the demographic history, inbreeding, and mutation load of two 'living fossil' tree species of Dipteronia.</title>
        <authorList>
            <person name="Feng Y."/>
            <person name="Comes H.P."/>
            <person name="Chen J."/>
            <person name="Zhu S."/>
            <person name="Lu R."/>
            <person name="Zhang X."/>
            <person name="Li P."/>
            <person name="Qiu J."/>
            <person name="Olsen K.M."/>
            <person name="Qiu Y."/>
        </authorList>
    </citation>
    <scope>NUCLEOTIDE SEQUENCE</scope>
    <source>
        <strain evidence="2">NBL</strain>
    </source>
</reference>